<dbReference type="GO" id="GO:0030170">
    <property type="term" value="F:pyridoxal phosphate binding"/>
    <property type="evidence" value="ECO:0007669"/>
    <property type="project" value="InterPro"/>
</dbReference>
<keyword evidence="4" id="KW-0032">Aminotransferase</keyword>
<dbReference type="PANTHER" id="PTHR13693:SF103">
    <property type="entry name" value="AMINOTRANSFERASE CLASS I_CLASSII DOMAIN-CONTAINING PROTEIN"/>
    <property type="match status" value="1"/>
</dbReference>
<dbReference type="Gene3D" id="3.90.1150.10">
    <property type="entry name" value="Aspartate Aminotransferase, domain 1"/>
    <property type="match status" value="1"/>
</dbReference>
<sequence>MDMSSSSRKVSIPASALQGSLRDYRAPTGPDLVGRTDGFFEWQDLRRRNDVWPYARSTETAPATYCKVRSDSDRSFQGINFASQDYLSLSSHPRIKRAAIEAVERYGVHSAGSAALLGNTANSLDLEAKFSDFLGGREVVLYPTGWSAGFASVQGFVRPEDHVVMDVLAHSCLQEGARAATQNIHHFAHLNTSAVIRRLSRIREKSPDVGILVVTESLFSMHADMPDFAGLRQACDTYGATLLIDCAHDLGAMGPGGLGNLGSAGLLDAADILIGSFSKSFASNGGFVSVKTRAAAEYLKYFSATQTFSNALSPVQAAVVGTALDIIRSDEGEERRQRLMDNILYLRKTVENTGLRALGIPSPIVPVFVGSEALGRLISRRMPDFGGIANLVEYPAVPKAESRFRFQVMADHTRSDVDRVVVALGSALEAARTDLELCVTVDQSPLKLLGTSTSAAA</sequence>
<dbReference type="Pfam" id="PF00155">
    <property type="entry name" value="Aminotran_1_2"/>
    <property type="match status" value="1"/>
</dbReference>
<dbReference type="InterPro" id="IPR050087">
    <property type="entry name" value="AON_synthase_class-II"/>
</dbReference>
<dbReference type="Gene3D" id="3.40.640.10">
    <property type="entry name" value="Type I PLP-dependent aspartate aminotransferase-like (Major domain)"/>
    <property type="match status" value="1"/>
</dbReference>
<dbReference type="InterPro" id="IPR015424">
    <property type="entry name" value="PyrdxlP-dep_Trfase"/>
</dbReference>
<evidence type="ECO:0000313" key="4">
    <source>
        <dbReference type="EMBL" id="NGO64532.1"/>
    </source>
</evidence>
<dbReference type="InterPro" id="IPR015421">
    <property type="entry name" value="PyrdxlP-dep_Trfase_major"/>
</dbReference>
<reference evidence="4 5" key="1">
    <citation type="submission" date="2020-02" db="EMBL/GenBank/DDBJ databases">
        <title>Genome sequence of the type strain CCBAU10050 of Rhizobium daejeonense.</title>
        <authorList>
            <person name="Gao J."/>
            <person name="Sun J."/>
        </authorList>
    </citation>
    <scope>NUCLEOTIDE SEQUENCE [LARGE SCALE GENOMIC DNA]</scope>
    <source>
        <strain evidence="4 5">CCBAU10050</strain>
    </source>
</reference>
<dbReference type="InterPro" id="IPR015422">
    <property type="entry name" value="PyrdxlP-dep_Trfase_small"/>
</dbReference>
<dbReference type="PANTHER" id="PTHR13693">
    <property type="entry name" value="CLASS II AMINOTRANSFERASE/8-AMINO-7-OXONONANOATE SYNTHASE"/>
    <property type="match status" value="1"/>
</dbReference>
<accession>A0A6M1RSY0</accession>
<name>A0A6M1RSY0_9HYPH</name>
<proteinExistence type="predicted"/>
<comment type="cofactor">
    <cofactor evidence="1">
        <name>pyridoxal 5'-phosphate</name>
        <dbReference type="ChEBI" id="CHEBI:597326"/>
    </cofactor>
</comment>
<dbReference type="Proteomes" id="UP000477849">
    <property type="component" value="Unassembled WGS sequence"/>
</dbReference>
<dbReference type="GO" id="GO:0008483">
    <property type="term" value="F:transaminase activity"/>
    <property type="evidence" value="ECO:0007669"/>
    <property type="project" value="UniProtKB-KW"/>
</dbReference>
<dbReference type="AlphaFoldDB" id="A0A6M1RSY0"/>
<keyword evidence="5" id="KW-1185">Reference proteome</keyword>
<evidence type="ECO:0000256" key="1">
    <source>
        <dbReference type="ARBA" id="ARBA00001933"/>
    </source>
</evidence>
<evidence type="ECO:0000256" key="2">
    <source>
        <dbReference type="ARBA" id="ARBA00022679"/>
    </source>
</evidence>
<gene>
    <name evidence="4" type="ORF">G6N76_12735</name>
</gene>
<evidence type="ECO:0000259" key="3">
    <source>
        <dbReference type="Pfam" id="PF00155"/>
    </source>
</evidence>
<dbReference type="RefSeq" id="WP_163904752.1">
    <property type="nucleotide sequence ID" value="NZ_CP048427.1"/>
</dbReference>
<feature type="domain" description="Aminotransferase class I/classII large" evidence="3">
    <location>
        <begin position="79"/>
        <end position="424"/>
    </location>
</feature>
<keyword evidence="2 4" id="KW-0808">Transferase</keyword>
<protein>
    <submittedName>
        <fullName evidence="4">Pyridoxal phosphate-dependent aminotransferase family protein</fullName>
    </submittedName>
</protein>
<dbReference type="SUPFAM" id="SSF53383">
    <property type="entry name" value="PLP-dependent transferases"/>
    <property type="match status" value="1"/>
</dbReference>
<comment type="caution">
    <text evidence="4">The sequence shown here is derived from an EMBL/GenBank/DDBJ whole genome shotgun (WGS) entry which is preliminary data.</text>
</comment>
<organism evidence="4 5">
    <name type="scientific">Rhizobium daejeonense</name>
    <dbReference type="NCBI Taxonomy" id="240521"/>
    <lineage>
        <taxon>Bacteria</taxon>
        <taxon>Pseudomonadati</taxon>
        <taxon>Pseudomonadota</taxon>
        <taxon>Alphaproteobacteria</taxon>
        <taxon>Hyphomicrobiales</taxon>
        <taxon>Rhizobiaceae</taxon>
        <taxon>Rhizobium/Agrobacterium group</taxon>
        <taxon>Rhizobium</taxon>
    </lineage>
</organism>
<dbReference type="EMBL" id="JAAKZH010000003">
    <property type="protein sequence ID" value="NGO64532.1"/>
    <property type="molecule type" value="Genomic_DNA"/>
</dbReference>
<evidence type="ECO:0000313" key="5">
    <source>
        <dbReference type="Proteomes" id="UP000477849"/>
    </source>
</evidence>
<dbReference type="InterPro" id="IPR004839">
    <property type="entry name" value="Aminotransferase_I/II_large"/>
</dbReference>